<dbReference type="GO" id="GO:0016407">
    <property type="term" value="F:acetyltransferase activity"/>
    <property type="evidence" value="ECO:0007669"/>
    <property type="project" value="InterPro"/>
</dbReference>
<proteinExistence type="inferred from homology"/>
<dbReference type="SUPFAM" id="SSF54001">
    <property type="entry name" value="Cysteine proteinases"/>
    <property type="match status" value="1"/>
</dbReference>
<dbReference type="Proteomes" id="UP000594455">
    <property type="component" value="Chromosome"/>
</dbReference>
<evidence type="ECO:0000256" key="2">
    <source>
        <dbReference type="RuleBase" id="RU003452"/>
    </source>
</evidence>
<dbReference type="InterPro" id="IPR038765">
    <property type="entry name" value="Papain-like_cys_pep_sf"/>
</dbReference>
<dbReference type="PRINTS" id="PR01543">
    <property type="entry name" value="ANATRNSFRASE"/>
</dbReference>
<comment type="similarity">
    <text evidence="1 2">Belongs to the arylamine N-acetyltransferase family.</text>
</comment>
<keyword evidence="3" id="KW-0808">Transferase</keyword>
<dbReference type="InterPro" id="IPR001447">
    <property type="entry name" value="Arylamine_N-AcTrfase"/>
</dbReference>
<evidence type="ECO:0000313" key="3">
    <source>
        <dbReference type="EMBL" id="QPM75412.1"/>
    </source>
</evidence>
<dbReference type="KEGG" id="sllo:ISP08_01380"/>
<dbReference type="Pfam" id="PF00797">
    <property type="entry name" value="Acetyltransf_2"/>
    <property type="match status" value="1"/>
</dbReference>
<dbReference type="AlphaFoldDB" id="A0A7T1B0A7"/>
<keyword evidence="4" id="KW-1185">Reference proteome</keyword>
<sequence>MNIKVFEKHLKIDNNMYDTPTLDALHYYLQHFMLTVPFENIDVQNGVPISVDINHLFDKVVNQNRGGFCYELNTLFKYYLIQQGYTAESVSATIHTPDGGRSRPGSHMSTLVTIDDEQYIADVGFGDLPLKALRITTIENTEPVIDISGQFRAILMEKNNVHLQKLIDDQWQTLYEAELVPRSIDEFEDNIDYNQSNPESIFVQRLLVTQPQSFGRATMSFNHLTLTKQGHKERHNVTSNNYRQLLNDYFDLDVTIKKLESDL</sequence>
<name>A0A7T1B0A7_9STAP</name>
<protein>
    <submittedName>
        <fullName evidence="3">Arylamine N-acetyltransferase</fullName>
    </submittedName>
</protein>
<accession>A0A7T1B0A7</accession>
<dbReference type="PANTHER" id="PTHR11786:SF0">
    <property type="entry name" value="ARYLAMINE N-ACETYLTRANSFERASE 4-RELATED"/>
    <property type="match status" value="1"/>
</dbReference>
<dbReference type="RefSeq" id="WP_195719075.1">
    <property type="nucleotide sequence ID" value="NZ_CP064056.1"/>
</dbReference>
<evidence type="ECO:0000256" key="1">
    <source>
        <dbReference type="ARBA" id="ARBA00006547"/>
    </source>
</evidence>
<reference evidence="3 4" key="1">
    <citation type="submission" date="2020-10" db="EMBL/GenBank/DDBJ databases">
        <title>Closed genome sequences of Staphylococcus lloydii sp. nov. and Staphylococcus durrellii sp. nov. Isolated from Captive Fruit Bats (Pteropus livingstonii).</title>
        <authorList>
            <person name="Fountain K."/>
        </authorList>
    </citation>
    <scope>NUCLEOTIDE SEQUENCE [LARGE SCALE GENOMIC DNA]</scope>
    <source>
        <strain evidence="3 4">23_2_7_LY</strain>
    </source>
</reference>
<dbReference type="Gene3D" id="3.30.2140.20">
    <property type="match status" value="1"/>
</dbReference>
<evidence type="ECO:0000313" key="4">
    <source>
        <dbReference type="Proteomes" id="UP000594455"/>
    </source>
</evidence>
<organism evidence="3 4">
    <name type="scientific">Staphylococcus lloydii</name>
    <dbReference type="NCBI Taxonomy" id="2781774"/>
    <lineage>
        <taxon>Bacteria</taxon>
        <taxon>Bacillati</taxon>
        <taxon>Bacillota</taxon>
        <taxon>Bacilli</taxon>
        <taxon>Bacillales</taxon>
        <taxon>Staphylococcaceae</taxon>
        <taxon>Staphylococcus</taxon>
    </lineage>
</organism>
<dbReference type="InterPro" id="IPR053710">
    <property type="entry name" value="Arylamine_NAT_domain_sf"/>
</dbReference>
<dbReference type="EMBL" id="CP064056">
    <property type="protein sequence ID" value="QPM75412.1"/>
    <property type="molecule type" value="Genomic_DNA"/>
</dbReference>
<gene>
    <name evidence="3" type="ORF">ISP08_01380</name>
</gene>
<dbReference type="PANTHER" id="PTHR11786">
    <property type="entry name" value="N-HYDROXYARYLAMINE O-ACETYLTRANSFERASE"/>
    <property type="match status" value="1"/>
</dbReference>